<proteinExistence type="inferred from homology"/>
<evidence type="ECO:0000259" key="4">
    <source>
        <dbReference type="PROSITE" id="PS01031"/>
    </source>
</evidence>
<dbReference type="PANTHER" id="PTHR47062">
    <property type="match status" value="1"/>
</dbReference>
<comment type="caution">
    <text evidence="5">The sequence shown here is derived from an EMBL/GenBank/DDBJ whole genome shotgun (WGS) entry which is preliminary data.</text>
</comment>
<dbReference type="PANTHER" id="PTHR47062:SF1">
    <property type="entry name" value="SMALL HEAT SHOCK PROTEIN IBPA"/>
    <property type="match status" value="1"/>
</dbReference>
<dbReference type="Proteomes" id="UP000575480">
    <property type="component" value="Unassembled WGS sequence"/>
</dbReference>
<reference evidence="5 6" key="1">
    <citation type="journal article" date="2019" name="Environ. Microbiol.">
        <title>Genomics insights into ecotype formation of ammonia-oxidizing archaea in the deep ocean.</title>
        <authorList>
            <person name="Wang Y."/>
            <person name="Huang J.M."/>
            <person name="Cui G.J."/>
            <person name="Nunoura T."/>
            <person name="Takaki Y."/>
            <person name="Li W.L."/>
            <person name="Li J."/>
            <person name="Gao Z.M."/>
            <person name="Takai K."/>
            <person name="Zhang A.Q."/>
            <person name="Stepanauskas R."/>
        </authorList>
    </citation>
    <scope>NUCLEOTIDE SEQUENCE [LARGE SCALE GENOMIC DNA]</scope>
    <source>
        <strain evidence="5 6">L15a</strain>
    </source>
</reference>
<dbReference type="SUPFAM" id="SSF49764">
    <property type="entry name" value="HSP20-like chaperones"/>
    <property type="match status" value="1"/>
</dbReference>
<dbReference type="Pfam" id="PF00011">
    <property type="entry name" value="HSP20"/>
    <property type="match status" value="1"/>
</dbReference>
<comment type="similarity">
    <text evidence="2 3">Belongs to the small heat shock protein (HSP20) family.</text>
</comment>
<gene>
    <name evidence="5" type="ORF">HX858_08745</name>
</gene>
<evidence type="ECO:0000256" key="1">
    <source>
        <dbReference type="ARBA" id="ARBA00023016"/>
    </source>
</evidence>
<dbReference type="Gene3D" id="2.60.40.790">
    <property type="match status" value="1"/>
</dbReference>
<dbReference type="EMBL" id="JACATH010000016">
    <property type="protein sequence ID" value="NWJ57812.1"/>
    <property type="molecule type" value="Genomic_DNA"/>
</dbReference>
<accession>A0A7K4MWC8</accession>
<dbReference type="PROSITE" id="PS01031">
    <property type="entry name" value="SHSP"/>
    <property type="match status" value="1"/>
</dbReference>
<keyword evidence="1" id="KW-0346">Stress response</keyword>
<protein>
    <submittedName>
        <fullName evidence="5">Hsp20 family protein</fullName>
    </submittedName>
</protein>
<dbReference type="CDD" id="cd06470">
    <property type="entry name" value="ACD_IbpA-B_like"/>
    <property type="match status" value="1"/>
</dbReference>
<name>A0A7K4MWC8_9ARCH</name>
<evidence type="ECO:0000256" key="3">
    <source>
        <dbReference type="RuleBase" id="RU003616"/>
    </source>
</evidence>
<dbReference type="AlphaFoldDB" id="A0A7K4MWC8"/>
<sequence>MYTLAPHTFPTPQDLQKMLGFSVGFDGFFNRLTNMDIAQSGYPPYNIRKINELQYVVELALAGFSKSDIEVEVTDGTLTIRTATAKDDGTDNDENFVHRGIAKRTFSRQFNLSDDIIVKNADLQDGMLIVNLERVIPDEKKPRLIPIGQ</sequence>
<feature type="domain" description="SHSP" evidence="4">
    <location>
        <begin position="36"/>
        <end position="149"/>
    </location>
</feature>
<evidence type="ECO:0000313" key="6">
    <source>
        <dbReference type="Proteomes" id="UP000575480"/>
    </source>
</evidence>
<organism evidence="5 6">
    <name type="scientific">Marine Group I thaumarchaeote</name>
    <dbReference type="NCBI Taxonomy" id="2511932"/>
    <lineage>
        <taxon>Archaea</taxon>
        <taxon>Nitrososphaerota</taxon>
        <taxon>Marine Group I</taxon>
    </lineage>
</organism>
<dbReference type="InterPro" id="IPR002068">
    <property type="entry name" value="A-crystallin/Hsp20_dom"/>
</dbReference>
<dbReference type="InterPro" id="IPR008978">
    <property type="entry name" value="HSP20-like_chaperone"/>
</dbReference>
<evidence type="ECO:0000313" key="5">
    <source>
        <dbReference type="EMBL" id="NWJ57812.1"/>
    </source>
</evidence>
<dbReference type="InterPro" id="IPR037913">
    <property type="entry name" value="ACD_IbpA/B"/>
</dbReference>
<evidence type="ECO:0000256" key="2">
    <source>
        <dbReference type="PROSITE-ProRule" id="PRU00285"/>
    </source>
</evidence>